<dbReference type="EMBL" id="BDIP01001501">
    <property type="protein sequence ID" value="GCA62823.1"/>
    <property type="molecule type" value="Genomic_DNA"/>
</dbReference>
<sequence length="22" mass="2654">DEVPPEFRLYMDKKKPVDNTTM</sequence>
<proteinExistence type="predicted"/>
<dbReference type="AlphaFoldDB" id="A0A391NWF7"/>
<evidence type="ECO:0000313" key="2">
    <source>
        <dbReference type="EMBL" id="GCA62823.1"/>
    </source>
</evidence>
<feature type="region of interest" description="Disordered" evidence="1">
    <location>
        <begin position="1"/>
        <end position="22"/>
    </location>
</feature>
<evidence type="ECO:0000256" key="1">
    <source>
        <dbReference type="SAM" id="MobiDB-lite"/>
    </source>
</evidence>
<feature type="non-terminal residue" evidence="2">
    <location>
        <position position="1"/>
    </location>
</feature>
<comment type="caution">
    <text evidence="2">The sequence shown here is derived from an EMBL/GenBank/DDBJ whole genome shotgun (WGS) entry which is preliminary data.</text>
</comment>
<keyword evidence="3" id="KW-1185">Reference proteome</keyword>
<gene>
    <name evidence="2" type="ORF">KIPB_006035</name>
</gene>
<organism evidence="2 3">
    <name type="scientific">Kipferlia bialata</name>
    <dbReference type="NCBI Taxonomy" id="797122"/>
    <lineage>
        <taxon>Eukaryota</taxon>
        <taxon>Metamonada</taxon>
        <taxon>Carpediemonas-like organisms</taxon>
        <taxon>Kipferlia</taxon>
    </lineage>
</organism>
<feature type="compositionally biased region" description="Basic and acidic residues" evidence="1">
    <location>
        <begin position="9"/>
        <end position="22"/>
    </location>
</feature>
<dbReference type="Proteomes" id="UP000265618">
    <property type="component" value="Unassembled WGS sequence"/>
</dbReference>
<evidence type="ECO:0000313" key="3">
    <source>
        <dbReference type="Proteomes" id="UP000265618"/>
    </source>
</evidence>
<name>A0A391NWF7_9EUKA</name>
<reference evidence="2 3" key="1">
    <citation type="journal article" date="2018" name="PLoS ONE">
        <title>The draft genome of Kipferlia bialata reveals reductive genome evolution in fornicate parasites.</title>
        <authorList>
            <person name="Tanifuji G."/>
            <person name="Takabayashi S."/>
            <person name="Kume K."/>
            <person name="Takagi M."/>
            <person name="Nakayama T."/>
            <person name="Kamikawa R."/>
            <person name="Inagaki Y."/>
            <person name="Hashimoto T."/>
        </authorList>
    </citation>
    <scope>NUCLEOTIDE SEQUENCE [LARGE SCALE GENOMIC DNA]</scope>
    <source>
        <strain evidence="2">NY0173</strain>
    </source>
</reference>
<accession>A0A391NWF7</accession>
<protein>
    <submittedName>
        <fullName evidence="2">Uncharacterized protein</fullName>
    </submittedName>
</protein>